<reference evidence="9" key="1">
    <citation type="submission" date="2023-07" db="EMBL/GenBank/DDBJ databases">
        <title>Genome content predicts the carbon catabolic preferences of heterotrophic bacteria.</title>
        <authorList>
            <person name="Gralka M."/>
        </authorList>
    </citation>
    <scope>NUCLEOTIDE SEQUENCE</scope>
    <source>
        <strain evidence="9">C2R13</strain>
    </source>
</reference>
<feature type="transmembrane region" description="Helical" evidence="8">
    <location>
        <begin position="65"/>
        <end position="84"/>
    </location>
</feature>
<dbReference type="Proteomes" id="UP001170481">
    <property type="component" value="Unassembled WGS sequence"/>
</dbReference>
<dbReference type="InterPro" id="IPR000060">
    <property type="entry name" value="BCCT_transptr"/>
</dbReference>
<evidence type="ECO:0000256" key="2">
    <source>
        <dbReference type="ARBA" id="ARBA00005658"/>
    </source>
</evidence>
<feature type="transmembrane region" description="Helical" evidence="8">
    <location>
        <begin position="289"/>
        <end position="308"/>
    </location>
</feature>
<evidence type="ECO:0000256" key="8">
    <source>
        <dbReference type="SAM" id="Phobius"/>
    </source>
</evidence>
<keyword evidence="6 8" id="KW-1133">Transmembrane helix</keyword>
<feature type="transmembrane region" description="Helical" evidence="8">
    <location>
        <begin position="104"/>
        <end position="124"/>
    </location>
</feature>
<evidence type="ECO:0000256" key="7">
    <source>
        <dbReference type="ARBA" id="ARBA00023136"/>
    </source>
</evidence>
<feature type="transmembrane region" description="Helical" evidence="8">
    <location>
        <begin position="209"/>
        <end position="235"/>
    </location>
</feature>
<keyword evidence="4" id="KW-1003">Cell membrane</keyword>
<comment type="caution">
    <text evidence="9">The sequence shown here is derived from an EMBL/GenBank/DDBJ whole genome shotgun (WGS) entry which is preliminary data.</text>
</comment>
<dbReference type="PANTHER" id="PTHR30047:SF7">
    <property type="entry name" value="HIGH-AFFINITY CHOLINE TRANSPORT PROTEIN"/>
    <property type="match status" value="1"/>
</dbReference>
<dbReference type="AlphaFoldDB" id="A0AAP4WXZ6"/>
<evidence type="ECO:0000256" key="3">
    <source>
        <dbReference type="ARBA" id="ARBA00022448"/>
    </source>
</evidence>
<organism evidence="9 10">
    <name type="scientific">Cobetia amphilecti</name>
    <dbReference type="NCBI Taxonomy" id="1055104"/>
    <lineage>
        <taxon>Bacteria</taxon>
        <taxon>Pseudomonadati</taxon>
        <taxon>Pseudomonadota</taxon>
        <taxon>Gammaproteobacteria</taxon>
        <taxon>Oceanospirillales</taxon>
        <taxon>Halomonadaceae</taxon>
        <taxon>Cobetia</taxon>
    </lineage>
</organism>
<evidence type="ECO:0000313" key="10">
    <source>
        <dbReference type="Proteomes" id="UP001170481"/>
    </source>
</evidence>
<feature type="transmembrane region" description="Helical" evidence="8">
    <location>
        <begin position="434"/>
        <end position="454"/>
    </location>
</feature>
<dbReference type="PANTHER" id="PTHR30047">
    <property type="entry name" value="HIGH-AFFINITY CHOLINE TRANSPORT PROTEIN-RELATED"/>
    <property type="match status" value="1"/>
</dbReference>
<feature type="transmembrane region" description="Helical" evidence="8">
    <location>
        <begin position="481"/>
        <end position="503"/>
    </location>
</feature>
<proteinExistence type="inferred from homology"/>
<gene>
    <name evidence="9" type="ORF">Q4535_05750</name>
</gene>
<feature type="transmembrane region" description="Helical" evidence="8">
    <location>
        <begin position="509"/>
        <end position="530"/>
    </location>
</feature>
<feature type="transmembrane region" description="Helical" evidence="8">
    <location>
        <begin position="161"/>
        <end position="181"/>
    </location>
</feature>
<keyword evidence="5 8" id="KW-0812">Transmembrane</keyword>
<dbReference type="EMBL" id="JAUORK010000005">
    <property type="protein sequence ID" value="MDO6671619.1"/>
    <property type="molecule type" value="Genomic_DNA"/>
</dbReference>
<feature type="transmembrane region" description="Helical" evidence="8">
    <location>
        <begin position="255"/>
        <end position="277"/>
    </location>
</feature>
<dbReference type="Pfam" id="PF02028">
    <property type="entry name" value="BCCT"/>
    <property type="match status" value="1"/>
</dbReference>
<sequence length="545" mass="59324">MSSDVNDSSITITCQKTGLYRGLNIPVTLISKLIITLLVVFAVALPDRAVALLTTINQTMLEHFNLYYVYAVAFYLVFCTVLCVSPLGRKRLGRDDEVPEFSRFAWFSMMFGAGMGIGLLFYSIGEPVSHFNFNPDIAAGKVQAGSEQAIESAVSYTFLHWGLHAWAIYASVALALGYFAYRRGLPLTIRSTLMPIFGKRLLDGPLGHAVDIIAVVATTLGVATTMGAGVSQLVAGLDFVMPGTELLDSAGIPRPWPLILTLVVIMGLSTLSAVTGVKRGVNWLSQFNMLLSFALLAVFIWFGSRLFASELLVSATWDYLRTLPERSFQTWPVTSALGQWQVDWTILQRAWFIAFAPFVGLFLARISRGRTIREFVLGAVVAPSFMCFVWICYMGGSSLHMETSGLAQGTILATVRDHIATVLFVTLDYLDTGALIPVIVGGTLILILIITYLVTSADSGVLVLNAIMAGGEETNERRHRIIWGVLLTLVVGSLLLAGGLAAIQKAMLIASLPFSLLMILMCIATFISLWREPSDLPAVNEAEPT</sequence>
<keyword evidence="3" id="KW-0813">Transport</keyword>
<comment type="similarity">
    <text evidence="2">Belongs to the BCCT transporter (TC 2.A.15) family.</text>
</comment>
<evidence type="ECO:0000313" key="9">
    <source>
        <dbReference type="EMBL" id="MDO6671619.1"/>
    </source>
</evidence>
<evidence type="ECO:0000256" key="6">
    <source>
        <dbReference type="ARBA" id="ARBA00022989"/>
    </source>
</evidence>
<keyword evidence="7 8" id="KW-0472">Membrane</keyword>
<feature type="transmembrane region" description="Helical" evidence="8">
    <location>
        <begin position="375"/>
        <end position="396"/>
    </location>
</feature>
<feature type="transmembrane region" description="Helical" evidence="8">
    <location>
        <begin position="346"/>
        <end position="363"/>
    </location>
</feature>
<evidence type="ECO:0000256" key="1">
    <source>
        <dbReference type="ARBA" id="ARBA00004651"/>
    </source>
</evidence>
<comment type="subcellular location">
    <subcellularLocation>
        <location evidence="1">Cell membrane</location>
        <topology evidence="1">Multi-pass membrane protein</topology>
    </subcellularLocation>
</comment>
<name>A0AAP4WXZ6_9GAMM</name>
<evidence type="ECO:0000256" key="5">
    <source>
        <dbReference type="ARBA" id="ARBA00022692"/>
    </source>
</evidence>
<dbReference type="GO" id="GO:0005886">
    <property type="term" value="C:plasma membrane"/>
    <property type="evidence" value="ECO:0007669"/>
    <property type="project" value="UniProtKB-SubCell"/>
</dbReference>
<feature type="transmembrane region" description="Helical" evidence="8">
    <location>
        <begin position="25"/>
        <end position="45"/>
    </location>
</feature>
<dbReference type="GO" id="GO:0022857">
    <property type="term" value="F:transmembrane transporter activity"/>
    <property type="evidence" value="ECO:0007669"/>
    <property type="project" value="InterPro"/>
</dbReference>
<dbReference type="RefSeq" id="WP_303593271.1">
    <property type="nucleotide sequence ID" value="NZ_JAUORK010000005.1"/>
</dbReference>
<evidence type="ECO:0000256" key="4">
    <source>
        <dbReference type="ARBA" id="ARBA00022475"/>
    </source>
</evidence>
<protein>
    <submittedName>
        <fullName evidence="9">BCCT family transporter</fullName>
    </submittedName>
</protein>
<accession>A0AAP4WXZ6</accession>